<evidence type="ECO:0000313" key="7">
    <source>
        <dbReference type="Proteomes" id="UP000234748"/>
    </source>
</evidence>
<dbReference type="RefSeq" id="WP_101645380.1">
    <property type="nucleotide sequence ID" value="NZ_PGUY01000071.1"/>
</dbReference>
<dbReference type="Proteomes" id="UP000234748">
    <property type="component" value="Unassembled WGS sequence"/>
</dbReference>
<protein>
    <recommendedName>
        <fullName evidence="8">ZIP family metal transporter</fullName>
    </recommendedName>
</protein>
<organism evidence="6 7">
    <name type="scientific">Peribacillus deserti</name>
    <dbReference type="NCBI Taxonomy" id="673318"/>
    <lineage>
        <taxon>Bacteria</taxon>
        <taxon>Bacillati</taxon>
        <taxon>Bacillota</taxon>
        <taxon>Bacilli</taxon>
        <taxon>Bacillales</taxon>
        <taxon>Bacillaceae</taxon>
        <taxon>Peribacillus</taxon>
    </lineage>
</organism>
<evidence type="ECO:0000256" key="1">
    <source>
        <dbReference type="ARBA" id="ARBA00004651"/>
    </source>
</evidence>
<feature type="transmembrane region" description="Helical" evidence="5">
    <location>
        <begin position="118"/>
        <end position="143"/>
    </location>
</feature>
<keyword evidence="5" id="KW-0472">Membrane</keyword>
<keyword evidence="3" id="KW-1003">Cell membrane</keyword>
<name>A0A2N5M0U9_9BACI</name>
<evidence type="ECO:0000256" key="5">
    <source>
        <dbReference type="SAM" id="Phobius"/>
    </source>
</evidence>
<keyword evidence="7" id="KW-1185">Reference proteome</keyword>
<feature type="transmembrane region" description="Helical" evidence="5">
    <location>
        <begin position="192"/>
        <end position="214"/>
    </location>
</feature>
<dbReference type="GO" id="GO:0005385">
    <property type="term" value="F:zinc ion transmembrane transporter activity"/>
    <property type="evidence" value="ECO:0007669"/>
    <property type="project" value="TreeGrafter"/>
</dbReference>
<proteinExistence type="inferred from homology"/>
<evidence type="ECO:0008006" key="8">
    <source>
        <dbReference type="Google" id="ProtNLM"/>
    </source>
</evidence>
<comment type="similarity">
    <text evidence="2">Belongs to the ZIP transporter (TC 2.A.5) family.</text>
</comment>
<evidence type="ECO:0000256" key="3">
    <source>
        <dbReference type="ARBA" id="ARBA00022475"/>
    </source>
</evidence>
<accession>A0A2N5M0U9</accession>
<reference evidence="6 7" key="1">
    <citation type="submission" date="2017-11" db="EMBL/GenBank/DDBJ databases">
        <title>Comparitive Functional Genomics of Dry Heat Resistant strains isolated from the Viking Spacecraft.</title>
        <authorList>
            <person name="Seuylemezian A."/>
            <person name="Cooper K."/>
            <person name="Vaishampayan P."/>
        </authorList>
    </citation>
    <scope>NUCLEOTIDE SEQUENCE [LARGE SCALE GENOMIC DNA]</scope>
    <source>
        <strain evidence="6 7">V1-29</strain>
    </source>
</reference>
<feature type="transmembrane region" description="Helical" evidence="5">
    <location>
        <begin position="65"/>
        <end position="83"/>
    </location>
</feature>
<dbReference type="EMBL" id="PGUY01000071">
    <property type="protein sequence ID" value="PLT27982.1"/>
    <property type="molecule type" value="Genomic_DNA"/>
</dbReference>
<feature type="transmembrane region" description="Helical" evidence="5">
    <location>
        <begin position="220"/>
        <end position="238"/>
    </location>
</feature>
<evidence type="ECO:0000256" key="2">
    <source>
        <dbReference type="ARBA" id="ARBA00006939"/>
    </source>
</evidence>
<comment type="caution">
    <text evidence="6">The sequence shown here is derived from an EMBL/GenBank/DDBJ whole genome shotgun (WGS) entry which is preliminary data.</text>
</comment>
<keyword evidence="5" id="KW-1133">Transmembrane helix</keyword>
<sequence length="241" mass="25075">MLNAALWGGFASLSLFFGSLIAIYFNLPKKIIGFIMAFGTGILIGTSCFDLLMEGVEHSGIKATSLIFMAGSVVFIAAELLIVRKGGRQRKRSSKKTENHSGLAIFLGTLMDAIPESIVIGISTIASGSVNLVFIAAIFISNFPESLSSSAGLRADGYSKGKVLSLWGSVVIVSAVSSVLGYVFLKNSSESVIASIGAFGAGGLVAMVCSTMLPEAFEEGGPLVGLIASFGLIVSLFFSHL</sequence>
<feature type="transmembrane region" description="Helical" evidence="5">
    <location>
        <begin position="163"/>
        <end position="185"/>
    </location>
</feature>
<comment type="subcellular location">
    <subcellularLocation>
        <location evidence="1">Cell membrane</location>
        <topology evidence="1">Multi-pass membrane protein</topology>
    </subcellularLocation>
</comment>
<feature type="transmembrane region" description="Helical" evidence="5">
    <location>
        <begin position="32"/>
        <end position="53"/>
    </location>
</feature>
<evidence type="ECO:0000256" key="4">
    <source>
        <dbReference type="ARBA" id="ARBA00022833"/>
    </source>
</evidence>
<feature type="transmembrane region" description="Helical" evidence="5">
    <location>
        <begin position="6"/>
        <end position="25"/>
    </location>
</feature>
<gene>
    <name evidence="6" type="ORF">CUU66_21215</name>
</gene>
<dbReference type="PANTHER" id="PTHR11040:SF211">
    <property type="entry name" value="ZINC TRANSPORTER ZIP11"/>
    <property type="match status" value="1"/>
</dbReference>
<dbReference type="OrthoDB" id="1145132at2"/>
<dbReference type="GO" id="GO:0005886">
    <property type="term" value="C:plasma membrane"/>
    <property type="evidence" value="ECO:0007669"/>
    <property type="project" value="UniProtKB-SubCell"/>
</dbReference>
<evidence type="ECO:0000313" key="6">
    <source>
        <dbReference type="EMBL" id="PLT27982.1"/>
    </source>
</evidence>
<keyword evidence="4" id="KW-0862">Zinc</keyword>
<dbReference type="AlphaFoldDB" id="A0A2N5M0U9"/>
<dbReference type="PANTHER" id="PTHR11040">
    <property type="entry name" value="ZINC/IRON TRANSPORTER"/>
    <property type="match status" value="1"/>
</dbReference>
<keyword evidence="5" id="KW-0812">Transmembrane</keyword>